<sequence>MCCARDPSSKKNWSWRMCMNCRPINAIIVTYRNLIRHLDDLLDKVHGACIFSKIDLRRRYHQIRMRKGDEWKKPFKTKFGLYEWLVMSLGLMNALSMFMRLMNHDESLYVNLEKCIFYIQEVIFIGFVMGSQEVQVDKERLKAIQVGQHLQEKAFQSLKERLSNAPVLALPNFRKSFELECDASNEGYPIAFFSETQKGAPHNYLTYDKELYALVRALQVWQNYLLSNEFNIHSNHKSFKYLKGQCKLNKRRAKWMEFLEQFPYVIKHKQGMSNIVGFESLEDLYANDDDFRKAYDSYVVLANGGFFQHEGFLFK</sequence>
<comment type="caution">
    <text evidence="3">The sequence shown here is derived from an EMBL/GenBank/DDBJ whole genome shotgun (WGS) entry which is preliminary data.</text>
</comment>
<gene>
    <name evidence="3" type="primary">pol</name>
    <name evidence="3" type="ORF">CR513_30353</name>
</gene>
<dbReference type="InterPro" id="IPR000477">
    <property type="entry name" value="RT_dom"/>
</dbReference>
<evidence type="ECO:0000313" key="3">
    <source>
        <dbReference type="EMBL" id="RDX88097.1"/>
    </source>
</evidence>
<dbReference type="Gene3D" id="3.10.10.10">
    <property type="entry name" value="HIV Type 1 Reverse Transcriptase, subunit A, domain 1"/>
    <property type="match status" value="1"/>
</dbReference>
<dbReference type="Pfam" id="PF00078">
    <property type="entry name" value="RVT_1"/>
    <property type="match status" value="1"/>
</dbReference>
<dbReference type="Pfam" id="PF17919">
    <property type="entry name" value="RT_RNaseH_2"/>
    <property type="match status" value="1"/>
</dbReference>
<feature type="domain" description="Reverse transcriptase/retrotransposon-derived protein RNase H-like" evidence="2">
    <location>
        <begin position="151"/>
        <end position="232"/>
    </location>
</feature>
<dbReference type="OrthoDB" id="415724at2759"/>
<protein>
    <submittedName>
        <fullName evidence="3">Retrovirus-related Pol polyprotein from transposon 17.6</fullName>
    </submittedName>
</protein>
<dbReference type="Gene3D" id="3.30.70.270">
    <property type="match status" value="1"/>
</dbReference>
<evidence type="ECO:0000259" key="1">
    <source>
        <dbReference type="Pfam" id="PF00078"/>
    </source>
</evidence>
<dbReference type="InterPro" id="IPR043502">
    <property type="entry name" value="DNA/RNA_pol_sf"/>
</dbReference>
<evidence type="ECO:0000313" key="4">
    <source>
        <dbReference type="Proteomes" id="UP000257109"/>
    </source>
</evidence>
<dbReference type="EMBL" id="QJKJ01006054">
    <property type="protein sequence ID" value="RDX88097.1"/>
    <property type="molecule type" value="Genomic_DNA"/>
</dbReference>
<accession>A0A371GC11</accession>
<organism evidence="3 4">
    <name type="scientific">Mucuna pruriens</name>
    <name type="common">Velvet bean</name>
    <name type="synonym">Dolichos pruriens</name>
    <dbReference type="NCBI Taxonomy" id="157652"/>
    <lineage>
        <taxon>Eukaryota</taxon>
        <taxon>Viridiplantae</taxon>
        <taxon>Streptophyta</taxon>
        <taxon>Embryophyta</taxon>
        <taxon>Tracheophyta</taxon>
        <taxon>Spermatophyta</taxon>
        <taxon>Magnoliopsida</taxon>
        <taxon>eudicotyledons</taxon>
        <taxon>Gunneridae</taxon>
        <taxon>Pentapetalae</taxon>
        <taxon>rosids</taxon>
        <taxon>fabids</taxon>
        <taxon>Fabales</taxon>
        <taxon>Fabaceae</taxon>
        <taxon>Papilionoideae</taxon>
        <taxon>50 kb inversion clade</taxon>
        <taxon>NPAAA clade</taxon>
        <taxon>indigoferoid/millettioid clade</taxon>
        <taxon>Phaseoleae</taxon>
        <taxon>Mucuna</taxon>
    </lineage>
</organism>
<feature type="domain" description="Reverse transcriptase" evidence="1">
    <location>
        <begin position="10"/>
        <end position="107"/>
    </location>
</feature>
<dbReference type="PANTHER" id="PTHR35046:SF9">
    <property type="entry name" value="RNA-DIRECTED DNA POLYMERASE"/>
    <property type="match status" value="1"/>
</dbReference>
<dbReference type="PANTHER" id="PTHR35046">
    <property type="entry name" value="ZINC KNUCKLE (CCHC-TYPE) FAMILY PROTEIN"/>
    <property type="match status" value="1"/>
</dbReference>
<dbReference type="AlphaFoldDB" id="A0A371GC11"/>
<dbReference type="CDD" id="cd09274">
    <property type="entry name" value="RNase_HI_RT_Ty3"/>
    <property type="match status" value="1"/>
</dbReference>
<dbReference type="InterPro" id="IPR043128">
    <property type="entry name" value="Rev_trsase/Diguanyl_cyclase"/>
</dbReference>
<name>A0A371GC11_MUCPR</name>
<keyword evidence="4" id="KW-1185">Reference proteome</keyword>
<dbReference type="Proteomes" id="UP000257109">
    <property type="component" value="Unassembled WGS sequence"/>
</dbReference>
<reference evidence="3" key="1">
    <citation type="submission" date="2018-05" db="EMBL/GenBank/DDBJ databases">
        <title>Draft genome of Mucuna pruriens seed.</title>
        <authorList>
            <person name="Nnadi N.E."/>
            <person name="Vos R."/>
            <person name="Hasami M.H."/>
            <person name="Devisetty U.K."/>
            <person name="Aguiy J.C."/>
        </authorList>
    </citation>
    <scope>NUCLEOTIDE SEQUENCE [LARGE SCALE GENOMIC DNA]</scope>
    <source>
        <strain evidence="3">JCA_2017</strain>
    </source>
</reference>
<dbReference type="CDD" id="cd01647">
    <property type="entry name" value="RT_LTR"/>
    <property type="match status" value="1"/>
</dbReference>
<dbReference type="InterPro" id="IPR041577">
    <property type="entry name" value="RT_RNaseH_2"/>
</dbReference>
<proteinExistence type="predicted"/>
<evidence type="ECO:0000259" key="2">
    <source>
        <dbReference type="Pfam" id="PF17919"/>
    </source>
</evidence>
<dbReference type="SUPFAM" id="SSF56672">
    <property type="entry name" value="DNA/RNA polymerases"/>
    <property type="match status" value="1"/>
</dbReference>
<feature type="non-terminal residue" evidence="3">
    <location>
        <position position="1"/>
    </location>
</feature>